<dbReference type="PROSITE" id="PS00137">
    <property type="entry name" value="SUBTILASE_HIS"/>
    <property type="match status" value="1"/>
</dbReference>
<evidence type="ECO:0000256" key="6">
    <source>
        <dbReference type="RuleBase" id="RU003355"/>
    </source>
</evidence>
<dbReference type="EMBL" id="VKDB01000029">
    <property type="protein sequence ID" value="TSA80541.1"/>
    <property type="molecule type" value="Genomic_DNA"/>
</dbReference>
<protein>
    <submittedName>
        <fullName evidence="8">S8 family serine peptidase</fullName>
    </submittedName>
</protein>
<feature type="active site" description="Charge relay system" evidence="5">
    <location>
        <position position="147"/>
    </location>
</feature>
<reference evidence="8 9" key="1">
    <citation type="submission" date="2019-07" db="EMBL/GenBank/DDBJ databases">
        <title>Deinococcus detaillus sp. nov., isolated from humus soil in Antarctica.</title>
        <authorList>
            <person name="Zhang K."/>
        </authorList>
    </citation>
    <scope>NUCLEOTIDE SEQUENCE [LARGE SCALE GENOMIC DNA]</scope>
    <source>
        <strain evidence="8 9">H1</strain>
    </source>
</reference>
<organism evidence="8 9">
    <name type="scientific">Deinococcus detaillensis</name>
    <dbReference type="NCBI Taxonomy" id="2592048"/>
    <lineage>
        <taxon>Bacteria</taxon>
        <taxon>Thermotogati</taxon>
        <taxon>Deinococcota</taxon>
        <taxon>Deinococci</taxon>
        <taxon>Deinococcales</taxon>
        <taxon>Deinococcaceae</taxon>
        <taxon>Deinococcus</taxon>
    </lineage>
</organism>
<dbReference type="CDD" id="cd07480">
    <property type="entry name" value="Peptidases_S8_12"/>
    <property type="match status" value="1"/>
</dbReference>
<evidence type="ECO:0000256" key="5">
    <source>
        <dbReference type="PROSITE-ProRule" id="PRU01240"/>
    </source>
</evidence>
<gene>
    <name evidence="8" type="ORF">FNU79_16500</name>
</gene>
<dbReference type="PANTHER" id="PTHR43806">
    <property type="entry name" value="PEPTIDASE S8"/>
    <property type="match status" value="1"/>
</dbReference>
<dbReference type="GO" id="GO:0004252">
    <property type="term" value="F:serine-type endopeptidase activity"/>
    <property type="evidence" value="ECO:0007669"/>
    <property type="project" value="UniProtKB-UniRule"/>
</dbReference>
<name>A0A553UKG8_9DEIO</name>
<keyword evidence="3 5" id="KW-0378">Hydrolase</keyword>
<dbReference type="InterPro" id="IPR000209">
    <property type="entry name" value="Peptidase_S8/S53_dom"/>
</dbReference>
<sequence>MELLLRENPQYVIVFESATGDNETVLARVLNVAELAGPAAQGRTSRTILQQRNGVHARVYSRLAVAVANLTPQQVDELLAAPEVRTVARNQRRHLPPLVLPDSVGQSALLTGTLPASSPVNRALEQIGLDPARQTVTGKNIKVAVIDTGLDLTHPDFAVLPGNSQSFVPGEPDVQDQNGHGTHCAGVIAGKAVSAGGFRYSVAPDTELLIAKVLDQYGHGYDDQILDAIDWATDQGADILSMSLGSARQVGQPYSDPYERVASTLLSQGILLIAAAGNESQRPALIAPVGNPAACPSILAVAAVDGRDQPAFFSCGAVDAVGSVEVAAPGVGVYSAWVGGGYKRISGTSMATPHVAGVAALYMQQFPELSGQTLWDSLKQHARQVAAPATDVGAGVVQVPPPQV</sequence>
<dbReference type="PROSITE" id="PS00136">
    <property type="entry name" value="SUBTILASE_ASP"/>
    <property type="match status" value="1"/>
</dbReference>
<proteinExistence type="inferred from homology"/>
<dbReference type="InterPro" id="IPR050131">
    <property type="entry name" value="Peptidase_S8_subtilisin-like"/>
</dbReference>
<evidence type="ECO:0000313" key="8">
    <source>
        <dbReference type="EMBL" id="TSA80541.1"/>
    </source>
</evidence>
<keyword evidence="9" id="KW-1185">Reference proteome</keyword>
<keyword evidence="2 5" id="KW-0645">Protease</keyword>
<dbReference type="OrthoDB" id="9798386at2"/>
<dbReference type="GO" id="GO:0006508">
    <property type="term" value="P:proteolysis"/>
    <property type="evidence" value="ECO:0007669"/>
    <property type="project" value="UniProtKB-KW"/>
</dbReference>
<dbReference type="InterPro" id="IPR023828">
    <property type="entry name" value="Peptidase_S8_Ser-AS"/>
</dbReference>
<evidence type="ECO:0000256" key="3">
    <source>
        <dbReference type="ARBA" id="ARBA00022801"/>
    </source>
</evidence>
<dbReference type="Pfam" id="PF00082">
    <property type="entry name" value="Peptidase_S8"/>
    <property type="match status" value="1"/>
</dbReference>
<dbReference type="RefSeq" id="WP_143721894.1">
    <property type="nucleotide sequence ID" value="NZ_VKDB01000029.1"/>
</dbReference>
<dbReference type="InterPro" id="IPR023827">
    <property type="entry name" value="Peptidase_S8_Asp-AS"/>
</dbReference>
<comment type="caution">
    <text evidence="8">The sequence shown here is derived from an EMBL/GenBank/DDBJ whole genome shotgun (WGS) entry which is preliminary data.</text>
</comment>
<dbReference type="PROSITE" id="PS51892">
    <property type="entry name" value="SUBTILASE"/>
    <property type="match status" value="1"/>
</dbReference>
<dbReference type="PRINTS" id="PR00723">
    <property type="entry name" value="SUBTILISIN"/>
</dbReference>
<dbReference type="InterPro" id="IPR036852">
    <property type="entry name" value="Peptidase_S8/S53_dom_sf"/>
</dbReference>
<dbReference type="PANTHER" id="PTHR43806:SF11">
    <property type="entry name" value="CEREVISIN-RELATED"/>
    <property type="match status" value="1"/>
</dbReference>
<dbReference type="PROSITE" id="PS00138">
    <property type="entry name" value="SUBTILASE_SER"/>
    <property type="match status" value="1"/>
</dbReference>
<dbReference type="SUPFAM" id="SSF52743">
    <property type="entry name" value="Subtilisin-like"/>
    <property type="match status" value="1"/>
</dbReference>
<feature type="domain" description="Peptidase S8/S53" evidence="7">
    <location>
        <begin position="138"/>
        <end position="395"/>
    </location>
</feature>
<comment type="similarity">
    <text evidence="1 5 6">Belongs to the peptidase S8 family.</text>
</comment>
<dbReference type="AlphaFoldDB" id="A0A553UKG8"/>
<dbReference type="InterPro" id="IPR015500">
    <property type="entry name" value="Peptidase_S8_subtilisin-rel"/>
</dbReference>
<evidence type="ECO:0000256" key="2">
    <source>
        <dbReference type="ARBA" id="ARBA00022670"/>
    </source>
</evidence>
<evidence type="ECO:0000256" key="4">
    <source>
        <dbReference type="ARBA" id="ARBA00022825"/>
    </source>
</evidence>
<evidence type="ECO:0000256" key="1">
    <source>
        <dbReference type="ARBA" id="ARBA00011073"/>
    </source>
</evidence>
<keyword evidence="4 5" id="KW-0720">Serine protease</keyword>
<feature type="active site" description="Charge relay system" evidence="5">
    <location>
        <position position="349"/>
    </location>
</feature>
<accession>A0A553UKG8</accession>
<dbReference type="InterPro" id="IPR022398">
    <property type="entry name" value="Peptidase_S8_His-AS"/>
</dbReference>
<feature type="active site" description="Charge relay system" evidence="5">
    <location>
        <position position="180"/>
    </location>
</feature>
<dbReference type="Gene3D" id="3.40.50.200">
    <property type="entry name" value="Peptidase S8/S53 domain"/>
    <property type="match status" value="1"/>
</dbReference>
<evidence type="ECO:0000259" key="7">
    <source>
        <dbReference type="Pfam" id="PF00082"/>
    </source>
</evidence>
<evidence type="ECO:0000313" key="9">
    <source>
        <dbReference type="Proteomes" id="UP000316092"/>
    </source>
</evidence>
<dbReference type="Proteomes" id="UP000316092">
    <property type="component" value="Unassembled WGS sequence"/>
</dbReference>